<dbReference type="EMBL" id="FLQP01000005">
    <property type="protein sequence ID" value="SBS61030.1"/>
    <property type="molecule type" value="Genomic_DNA"/>
</dbReference>
<evidence type="ECO:0000256" key="6">
    <source>
        <dbReference type="SAM" id="Phobius"/>
    </source>
</evidence>
<evidence type="ECO:0000256" key="5">
    <source>
        <dbReference type="ARBA" id="ARBA00023136"/>
    </source>
</evidence>
<feature type="transmembrane region" description="Helical" evidence="6">
    <location>
        <begin position="123"/>
        <end position="140"/>
    </location>
</feature>
<feature type="transmembrane region" description="Helical" evidence="6">
    <location>
        <begin position="266"/>
        <end position="286"/>
    </location>
</feature>
<keyword evidence="2" id="KW-1003">Cell membrane</keyword>
<dbReference type="NCBIfam" id="NF008245">
    <property type="entry name" value="PRK11021.1"/>
    <property type="match status" value="1"/>
</dbReference>
<sequence length="434" mass="46665">MTQLKQEITLISGIGQLSTTLLGTGLFMIPAIAAGIAGQLSLLAWLILFIAICPIALTFAALGKRYPNAGGTAYFVRQAFSERLETSVAWLFVSVIPVGIPAAIALAGGFAQQLLPAPLDTPLGAQFFTVALLIAVNLMGSKSSGRLQTVIALSIFALVSAFVWKADITAADIAFPTMTSDSMWSIGAALAVMFWCFVGIEAFAHMGEEFKNPQRDFPIAIIAGCFVAGLVYWACSVVIIKLGAYGSPEFDAASIPWVTEQLFGNGFKTVISVLGFFACFASLNLYTQSLSRMIWAQARQHTPTSKMAQLNSRGVPLYPTLAIGFIALISCVIGELSNLDLEFFLKLANGIFVLVYLLAMLAACRLLTGTSRYTAMISLVICTLVFICLSWSMLYAVTVFVTLSLPWRKWLGKVNPPSLSTSCNSISDESENCK</sequence>
<dbReference type="GO" id="GO:0022857">
    <property type="term" value="F:transmembrane transporter activity"/>
    <property type="evidence" value="ECO:0007669"/>
    <property type="project" value="InterPro"/>
</dbReference>
<feature type="transmembrane region" description="Helical" evidence="6">
    <location>
        <begin position="42"/>
        <end position="62"/>
    </location>
</feature>
<feature type="transmembrane region" description="Helical" evidence="6">
    <location>
        <begin position="184"/>
        <end position="205"/>
    </location>
</feature>
<proteinExistence type="predicted"/>
<evidence type="ECO:0000256" key="3">
    <source>
        <dbReference type="ARBA" id="ARBA00022692"/>
    </source>
</evidence>
<evidence type="ECO:0000256" key="1">
    <source>
        <dbReference type="ARBA" id="ARBA00004651"/>
    </source>
</evidence>
<feature type="transmembrane region" description="Helical" evidence="6">
    <location>
        <begin position="147"/>
        <end position="164"/>
    </location>
</feature>
<keyword evidence="3 6" id="KW-0812">Transmembrane</keyword>
<dbReference type="InterPro" id="IPR050367">
    <property type="entry name" value="APC_superfamily"/>
</dbReference>
<feature type="transmembrane region" description="Helical" evidence="6">
    <location>
        <begin position="315"/>
        <end position="337"/>
    </location>
</feature>
<dbReference type="Proteomes" id="UP000092876">
    <property type="component" value="Unassembled WGS sequence"/>
</dbReference>
<dbReference type="AlphaFoldDB" id="A0A1C3II04"/>
<evidence type="ECO:0000313" key="7">
    <source>
        <dbReference type="EMBL" id="SBS61030.1"/>
    </source>
</evidence>
<reference evidence="8" key="1">
    <citation type="submission" date="2016-06" db="EMBL/GenBank/DDBJ databases">
        <authorList>
            <person name="Rodrigo-Torres Lidia"/>
            <person name="Arahal R.David."/>
        </authorList>
    </citation>
    <scope>NUCLEOTIDE SEQUENCE [LARGE SCALE GENOMIC DNA]</scope>
    <source>
        <strain evidence="8">CECT 7223</strain>
    </source>
</reference>
<dbReference type="Gene3D" id="1.20.1740.10">
    <property type="entry name" value="Amino acid/polyamine transporter I"/>
    <property type="match status" value="1"/>
</dbReference>
<dbReference type="PANTHER" id="PTHR42770:SF13">
    <property type="entry name" value="L-METHIONINE_BRANCHED-CHAIN AMINO ACID EXPORTER YJEH"/>
    <property type="match status" value="1"/>
</dbReference>
<dbReference type="InterPro" id="IPR002293">
    <property type="entry name" value="AA/rel_permease1"/>
</dbReference>
<dbReference type="Pfam" id="PF13520">
    <property type="entry name" value="AA_permease_2"/>
    <property type="match status" value="1"/>
</dbReference>
<feature type="transmembrane region" description="Helical" evidence="6">
    <location>
        <begin position="376"/>
        <end position="403"/>
    </location>
</feature>
<dbReference type="GO" id="GO:0005886">
    <property type="term" value="C:plasma membrane"/>
    <property type="evidence" value="ECO:0007669"/>
    <property type="project" value="UniProtKB-SubCell"/>
</dbReference>
<feature type="transmembrane region" description="Helical" evidence="6">
    <location>
        <begin position="12"/>
        <end position="36"/>
    </location>
</feature>
<gene>
    <name evidence="7" type="primary">yjeH</name>
    <name evidence="7" type="ORF">VAT7223_00470</name>
</gene>
<evidence type="ECO:0000256" key="2">
    <source>
        <dbReference type="ARBA" id="ARBA00022475"/>
    </source>
</evidence>
<comment type="subcellular location">
    <subcellularLocation>
        <location evidence="1">Cell membrane</location>
        <topology evidence="1">Multi-pass membrane protein</topology>
    </subcellularLocation>
</comment>
<feature type="transmembrane region" description="Helical" evidence="6">
    <location>
        <begin position="88"/>
        <end position="111"/>
    </location>
</feature>
<keyword evidence="5 6" id="KW-0472">Membrane</keyword>
<evidence type="ECO:0000256" key="4">
    <source>
        <dbReference type="ARBA" id="ARBA00022989"/>
    </source>
</evidence>
<dbReference type="PANTHER" id="PTHR42770">
    <property type="entry name" value="AMINO ACID TRANSPORTER-RELATED"/>
    <property type="match status" value="1"/>
</dbReference>
<name>A0A1C3II04_9VIBR</name>
<protein>
    <submittedName>
        <fullName evidence="7">Inner membrane protein YjeH</fullName>
    </submittedName>
</protein>
<evidence type="ECO:0000313" key="8">
    <source>
        <dbReference type="Proteomes" id="UP000092876"/>
    </source>
</evidence>
<dbReference type="PIRSF" id="PIRSF006060">
    <property type="entry name" value="AA_transporter"/>
    <property type="match status" value="1"/>
</dbReference>
<accession>A0A1C3II04</accession>
<feature type="transmembrane region" description="Helical" evidence="6">
    <location>
        <begin position="217"/>
        <end position="240"/>
    </location>
</feature>
<keyword evidence="4 6" id="KW-1133">Transmembrane helix</keyword>
<organism evidence="7 8">
    <name type="scientific">Vibrio atlanticus</name>
    <dbReference type="NCBI Taxonomy" id="693153"/>
    <lineage>
        <taxon>Bacteria</taxon>
        <taxon>Pseudomonadati</taxon>
        <taxon>Pseudomonadota</taxon>
        <taxon>Gammaproteobacteria</taxon>
        <taxon>Vibrionales</taxon>
        <taxon>Vibrionaceae</taxon>
        <taxon>Vibrio</taxon>
    </lineage>
</organism>
<feature type="transmembrane region" description="Helical" evidence="6">
    <location>
        <begin position="343"/>
        <end position="364"/>
    </location>
</feature>